<dbReference type="Gene3D" id="1.25.40.10">
    <property type="entry name" value="Tetratricopeptide repeat domain"/>
    <property type="match status" value="1"/>
</dbReference>
<evidence type="ECO:0000313" key="7">
    <source>
        <dbReference type="EMBL" id="NVB76537.1"/>
    </source>
</evidence>
<feature type="domain" description="RagB/SusD" evidence="6">
    <location>
        <begin position="1"/>
        <end position="98"/>
    </location>
</feature>
<keyword evidence="5" id="KW-0998">Cell outer membrane</keyword>
<evidence type="ECO:0000256" key="5">
    <source>
        <dbReference type="ARBA" id="ARBA00023237"/>
    </source>
</evidence>
<dbReference type="EMBL" id="JABWDJ010000581">
    <property type="protein sequence ID" value="NVB76537.1"/>
    <property type="molecule type" value="Genomic_DNA"/>
</dbReference>
<comment type="caution">
    <text evidence="7">The sequence shown here is derived from an EMBL/GenBank/DDBJ whole genome shotgun (WGS) entry which is preliminary data.</text>
</comment>
<organism evidence="7 8">
    <name type="scientific">Phocaeicola vulgatus</name>
    <name type="common">Bacteroides vulgatus</name>
    <dbReference type="NCBI Taxonomy" id="821"/>
    <lineage>
        <taxon>Bacteria</taxon>
        <taxon>Pseudomonadati</taxon>
        <taxon>Bacteroidota</taxon>
        <taxon>Bacteroidia</taxon>
        <taxon>Bacteroidales</taxon>
        <taxon>Bacteroidaceae</taxon>
        <taxon>Phocaeicola</taxon>
    </lineage>
</organism>
<reference evidence="7 8" key="1">
    <citation type="submission" date="2020-04" db="EMBL/GenBank/DDBJ databases">
        <authorList>
            <person name="Pieper L."/>
        </authorList>
    </citation>
    <scope>NUCLEOTIDE SEQUENCE [LARGE SCALE GENOMIC DNA]</scope>
    <source>
        <strain evidence="7 8">B33</strain>
    </source>
</reference>
<evidence type="ECO:0000256" key="1">
    <source>
        <dbReference type="ARBA" id="ARBA00004442"/>
    </source>
</evidence>
<dbReference type="RefSeq" id="WP_176350961.1">
    <property type="nucleotide sequence ID" value="NZ_JABWDJ010000581.1"/>
</dbReference>
<evidence type="ECO:0000256" key="3">
    <source>
        <dbReference type="ARBA" id="ARBA00022729"/>
    </source>
</evidence>
<proteinExistence type="inferred from homology"/>
<evidence type="ECO:0000259" key="6">
    <source>
        <dbReference type="Pfam" id="PF07980"/>
    </source>
</evidence>
<dbReference type="AlphaFoldDB" id="A0A7Y6PIV3"/>
<keyword evidence="3" id="KW-0732">Signal</keyword>
<keyword evidence="4" id="KW-0472">Membrane</keyword>
<dbReference type="SUPFAM" id="SSF48452">
    <property type="entry name" value="TPR-like"/>
    <property type="match status" value="1"/>
</dbReference>
<evidence type="ECO:0000313" key="8">
    <source>
        <dbReference type="Proteomes" id="UP000524321"/>
    </source>
</evidence>
<comment type="subcellular location">
    <subcellularLocation>
        <location evidence="1">Cell outer membrane</location>
    </subcellularLocation>
</comment>
<evidence type="ECO:0000256" key="4">
    <source>
        <dbReference type="ARBA" id="ARBA00023136"/>
    </source>
</evidence>
<dbReference type="Pfam" id="PF07980">
    <property type="entry name" value="SusD_RagB"/>
    <property type="match status" value="1"/>
</dbReference>
<evidence type="ECO:0000256" key="2">
    <source>
        <dbReference type="ARBA" id="ARBA00006275"/>
    </source>
</evidence>
<dbReference type="InterPro" id="IPR012944">
    <property type="entry name" value="SusD_RagB_dom"/>
</dbReference>
<dbReference type="InterPro" id="IPR011990">
    <property type="entry name" value="TPR-like_helical_dom_sf"/>
</dbReference>
<dbReference type="Proteomes" id="UP000524321">
    <property type="component" value="Unassembled WGS sequence"/>
</dbReference>
<comment type="similarity">
    <text evidence="2">Belongs to the SusD family.</text>
</comment>
<feature type="non-terminal residue" evidence="7">
    <location>
        <position position="1"/>
    </location>
</feature>
<name>A0A7Y6PIV3_PHOVU</name>
<dbReference type="Gene3D" id="1.25.40.390">
    <property type="match status" value="1"/>
</dbReference>
<dbReference type="GO" id="GO:0009279">
    <property type="term" value="C:cell outer membrane"/>
    <property type="evidence" value="ECO:0007669"/>
    <property type="project" value="UniProtKB-SubCell"/>
</dbReference>
<accession>A0A7Y6PIV3</accession>
<gene>
    <name evidence="7" type="ORF">HUV05_24175</name>
</gene>
<sequence length="105" mass="12494">DYTEIRLAEIIYSQAECLLRLGQAGEAGKLLNSVRKRNYENFTADIAYQPEGNVVLDLKEMLDEWGREFLAESRRRTDLIRFGRFQDAWWDKKRDADTHYELFPF</sequence>
<feature type="non-terminal residue" evidence="7">
    <location>
        <position position="105"/>
    </location>
</feature>
<protein>
    <submittedName>
        <fullName evidence="7">RagB/SusD family nutrient uptake outer membrane protein</fullName>
    </submittedName>
</protein>
<reference evidence="7 8" key="2">
    <citation type="submission" date="2020-07" db="EMBL/GenBank/DDBJ databases">
        <title>Bacterial metabolism rescues the inhibition of intestinal drug absorption by food and drug additives.</title>
        <authorList>
            <person name="Zou L."/>
            <person name="Spanogiannopoulos P."/>
            <person name="Chien H.-C."/>
            <person name="Pieper L.M."/>
            <person name="Cai W."/>
            <person name="Khuri N."/>
            <person name="Pottel J."/>
            <person name="Vora B."/>
            <person name="Ni Z."/>
            <person name="Tsakalozou E."/>
            <person name="Zhang W."/>
            <person name="Shoichet B.K."/>
            <person name="Giacomini K.M."/>
            <person name="Turnbaugh P.J."/>
        </authorList>
    </citation>
    <scope>NUCLEOTIDE SEQUENCE [LARGE SCALE GENOMIC DNA]</scope>
    <source>
        <strain evidence="7 8">B33</strain>
    </source>
</reference>